<feature type="transmembrane region" description="Helical" evidence="1">
    <location>
        <begin position="32"/>
        <end position="51"/>
    </location>
</feature>
<protein>
    <submittedName>
        <fullName evidence="2">Uncharacterized protein</fullName>
    </submittedName>
</protein>
<comment type="caution">
    <text evidence="2">The sequence shown here is derived from an EMBL/GenBank/DDBJ whole genome shotgun (WGS) entry which is preliminary data.</text>
</comment>
<proteinExistence type="predicted"/>
<evidence type="ECO:0000256" key="1">
    <source>
        <dbReference type="SAM" id="Phobius"/>
    </source>
</evidence>
<name>A0ABS3W3Q7_9BACL</name>
<dbReference type="RefSeq" id="WP_208845752.1">
    <property type="nucleotide sequence ID" value="NZ_JAGGDJ010000001.1"/>
</dbReference>
<gene>
    <name evidence="2" type="ORF">I8J29_01135</name>
</gene>
<keyword evidence="1" id="KW-0472">Membrane</keyword>
<dbReference type="Proteomes" id="UP000670947">
    <property type="component" value="Unassembled WGS sequence"/>
</dbReference>
<accession>A0ABS3W3Q7</accession>
<sequence>MIVKLTVFVLIAAVWSVAGIRALRGREQNKEAALYGGIMGISVALGCLFIARVHVPSFIRPCQMVLEPIGKLLLR</sequence>
<dbReference type="EMBL" id="JAGGDJ010000001">
    <property type="protein sequence ID" value="MBO7742780.1"/>
    <property type="molecule type" value="Genomic_DNA"/>
</dbReference>
<organism evidence="2 3">
    <name type="scientific">Paenibacillus artemisiicola</name>
    <dbReference type="NCBI Taxonomy" id="1172618"/>
    <lineage>
        <taxon>Bacteria</taxon>
        <taxon>Bacillati</taxon>
        <taxon>Bacillota</taxon>
        <taxon>Bacilli</taxon>
        <taxon>Bacillales</taxon>
        <taxon>Paenibacillaceae</taxon>
        <taxon>Paenibacillus</taxon>
    </lineage>
</organism>
<evidence type="ECO:0000313" key="3">
    <source>
        <dbReference type="Proteomes" id="UP000670947"/>
    </source>
</evidence>
<keyword evidence="1" id="KW-0812">Transmembrane</keyword>
<reference evidence="2 3" key="1">
    <citation type="submission" date="2021-03" db="EMBL/GenBank/DDBJ databases">
        <title>Paenibacillus artemisicola MWE-103 whole genome sequence.</title>
        <authorList>
            <person name="Ham Y.J."/>
        </authorList>
    </citation>
    <scope>NUCLEOTIDE SEQUENCE [LARGE SCALE GENOMIC DNA]</scope>
    <source>
        <strain evidence="2 3">MWE-103</strain>
    </source>
</reference>
<evidence type="ECO:0000313" key="2">
    <source>
        <dbReference type="EMBL" id="MBO7742780.1"/>
    </source>
</evidence>
<keyword evidence="3" id="KW-1185">Reference proteome</keyword>
<keyword evidence="1" id="KW-1133">Transmembrane helix</keyword>